<proteinExistence type="predicted"/>
<protein>
    <submittedName>
        <fullName evidence="1">Uncharacterized protein</fullName>
    </submittedName>
</protein>
<dbReference type="AlphaFoldDB" id="E0XZJ7"/>
<evidence type="ECO:0000313" key="1">
    <source>
        <dbReference type="EMBL" id="ADI19838.1"/>
    </source>
</evidence>
<reference evidence="1" key="1">
    <citation type="journal article" date="2011" name="Environ. Microbiol.">
        <title>Time-series analyses of Monterey Bay coastal microbial picoplankton using a 'genome proxy' microarray.</title>
        <authorList>
            <person name="Rich V.I."/>
            <person name="Pham V.D."/>
            <person name="Eppley J."/>
            <person name="Shi Y."/>
            <person name="DeLong E.F."/>
        </authorList>
    </citation>
    <scope>NUCLEOTIDE SEQUENCE</scope>
</reference>
<name>E0XZJ7_9PROT</name>
<organism evidence="1">
    <name type="scientific">uncultured alpha proteobacterium EB000_37G09</name>
    <dbReference type="NCBI Taxonomy" id="710792"/>
    <lineage>
        <taxon>Bacteria</taxon>
        <taxon>Pseudomonadati</taxon>
        <taxon>Pseudomonadota</taxon>
        <taxon>Alphaproteobacteria</taxon>
        <taxon>environmental samples</taxon>
    </lineage>
</organism>
<sequence>MKPSFITRLLKDSIKNAQTDSCPGKNNVLCMMSKRLFAISEETQHHQEHIDEIKVKR</sequence>
<accession>E0XZJ7</accession>
<dbReference type="EMBL" id="GU474933">
    <property type="protein sequence ID" value="ADI19838.1"/>
    <property type="molecule type" value="Genomic_DNA"/>
</dbReference>